<feature type="region of interest" description="Disordered" evidence="2">
    <location>
        <begin position="200"/>
        <end position="324"/>
    </location>
</feature>
<sequence>NGAGPAFPPAAVVAANSPALPPPLPARDTNPWAKTPSPHCQAGQHTSAASSSAHPGADWTTPVIVAPPSTTASPSHPSHRRTPSEADRWLEEVTKSICALQPASTPPFQPFLTPNPPALSTTPTQAFSTTLPTGQPFSAPMPVPSVAPVAFMSSLPPRQPAYPMSNGLPYAQPSVPVVGITSSQMVAYLFGSTPQTQAYPIPQYDPYNNPHQQPSMPLPVPLQPPNGSVAFNGGRADSWAPPFLPPQSSPALPSCPLSPPRPLPSCPLSPPRPLPCPCSSSPRPTPSRPSGPPWRVGPVSTPRRRPLTPSPPSSTQPLRSSSRD</sequence>
<feature type="non-terminal residue" evidence="3">
    <location>
        <position position="1"/>
    </location>
</feature>
<feature type="compositionally biased region" description="Low complexity" evidence="2">
    <location>
        <begin position="66"/>
        <end position="76"/>
    </location>
</feature>
<evidence type="ECO:0000313" key="4">
    <source>
        <dbReference type="Proteomes" id="UP000193380"/>
    </source>
</evidence>
<name>A0A061A6M5_ONCMY</name>
<evidence type="ECO:0000256" key="2">
    <source>
        <dbReference type="SAM" id="MobiDB-lite"/>
    </source>
</evidence>
<gene>
    <name evidence="3" type="ORF">GSONMT00055181001</name>
</gene>
<dbReference type="PANTHER" id="PTHR47368:SF5">
    <property type="entry name" value="PROTEIN NUMB HOMOLOG"/>
    <property type="match status" value="1"/>
</dbReference>
<feature type="compositionally biased region" description="Pro residues" evidence="2">
    <location>
        <begin position="256"/>
        <end position="276"/>
    </location>
</feature>
<dbReference type="GO" id="GO:0050769">
    <property type="term" value="P:positive regulation of neurogenesis"/>
    <property type="evidence" value="ECO:0007669"/>
    <property type="project" value="TreeGrafter"/>
</dbReference>
<reference evidence="3" key="2">
    <citation type="submission" date="2014-03" db="EMBL/GenBank/DDBJ databases">
        <authorList>
            <person name="Genoscope - CEA"/>
        </authorList>
    </citation>
    <scope>NUCLEOTIDE SEQUENCE</scope>
</reference>
<dbReference type="GO" id="GO:0016323">
    <property type="term" value="C:basolateral plasma membrane"/>
    <property type="evidence" value="ECO:0007669"/>
    <property type="project" value="TreeGrafter"/>
</dbReference>
<dbReference type="PANTHER" id="PTHR47368">
    <property type="entry name" value="NUMB"/>
    <property type="match status" value="1"/>
</dbReference>
<accession>A0A061A6M5</accession>
<organism evidence="3 4">
    <name type="scientific">Oncorhynchus mykiss</name>
    <name type="common">Rainbow trout</name>
    <name type="synonym">Salmo gairdneri</name>
    <dbReference type="NCBI Taxonomy" id="8022"/>
    <lineage>
        <taxon>Eukaryota</taxon>
        <taxon>Metazoa</taxon>
        <taxon>Chordata</taxon>
        <taxon>Craniata</taxon>
        <taxon>Vertebrata</taxon>
        <taxon>Euteleostomi</taxon>
        <taxon>Actinopterygii</taxon>
        <taxon>Neopterygii</taxon>
        <taxon>Teleostei</taxon>
        <taxon>Protacanthopterygii</taxon>
        <taxon>Salmoniformes</taxon>
        <taxon>Salmonidae</taxon>
        <taxon>Salmoninae</taxon>
        <taxon>Oncorhynchus</taxon>
    </lineage>
</organism>
<feature type="compositionally biased region" description="Low complexity" evidence="2">
    <location>
        <begin position="9"/>
        <end position="18"/>
    </location>
</feature>
<feature type="compositionally biased region" description="Pro residues" evidence="2">
    <location>
        <begin position="283"/>
        <end position="292"/>
    </location>
</feature>
<dbReference type="Proteomes" id="UP000193380">
    <property type="component" value="Unassembled WGS sequence"/>
</dbReference>
<protein>
    <submittedName>
        <fullName evidence="3">Uncharacterized protein</fullName>
    </submittedName>
</protein>
<dbReference type="GO" id="GO:0031410">
    <property type="term" value="C:cytoplasmic vesicle"/>
    <property type="evidence" value="ECO:0007669"/>
    <property type="project" value="TreeGrafter"/>
</dbReference>
<feature type="compositionally biased region" description="Polar residues" evidence="2">
    <location>
        <begin position="43"/>
        <end position="53"/>
    </location>
</feature>
<feature type="region of interest" description="Disordered" evidence="2">
    <location>
        <begin position="1"/>
        <end position="86"/>
    </location>
</feature>
<dbReference type="STRING" id="8022.A0A061A6M5"/>
<proteinExistence type="predicted"/>
<dbReference type="PaxDb" id="8022-A0A061A6M5"/>
<feature type="compositionally biased region" description="Low complexity" evidence="2">
    <location>
        <begin position="315"/>
        <end position="324"/>
    </location>
</feature>
<keyword evidence="1" id="KW-0597">Phosphoprotein</keyword>
<evidence type="ECO:0000256" key="1">
    <source>
        <dbReference type="ARBA" id="ARBA00022553"/>
    </source>
</evidence>
<evidence type="ECO:0000313" key="3">
    <source>
        <dbReference type="EMBL" id="CDR18014.1"/>
    </source>
</evidence>
<reference evidence="3" key="1">
    <citation type="journal article" date="2014" name="Nat. Commun.">
        <title>The rainbow trout genome provides novel insights into evolution after whole-genome duplication in vertebrates.</title>
        <authorList>
            <person name="Berthelot C."/>
            <person name="Brunet F."/>
            <person name="Chalopin D."/>
            <person name="Juanchich A."/>
            <person name="Bernard M."/>
            <person name="Noel B."/>
            <person name="Bento P."/>
            <person name="Da Silva C."/>
            <person name="Labadie K."/>
            <person name="Alberti A."/>
            <person name="Aury J.M."/>
            <person name="Louis A."/>
            <person name="Dehais P."/>
            <person name="Bardou P."/>
            <person name="Montfort J."/>
            <person name="Klopp C."/>
            <person name="Cabau C."/>
            <person name="Gaspin C."/>
            <person name="Thorgaard G.H."/>
            <person name="Boussaha M."/>
            <person name="Quillet E."/>
            <person name="Guyomard R."/>
            <person name="Galiana D."/>
            <person name="Bobe J."/>
            <person name="Volff J.N."/>
            <person name="Genet C."/>
            <person name="Wincker P."/>
            <person name="Jaillon O."/>
            <person name="Roest Crollius H."/>
            <person name="Guiguen Y."/>
        </authorList>
    </citation>
    <scope>NUCLEOTIDE SEQUENCE [LARGE SCALE GENOMIC DNA]</scope>
</reference>
<dbReference type="EMBL" id="FR973915">
    <property type="protein sequence ID" value="CDR18014.1"/>
    <property type="molecule type" value="Genomic_DNA"/>
</dbReference>
<dbReference type="InterPro" id="IPR016698">
    <property type="entry name" value="Numb/numb-like"/>
</dbReference>
<dbReference type="AlphaFoldDB" id="A0A061A6M5"/>